<protein>
    <submittedName>
        <fullName evidence="1">Uncharacterized protein</fullName>
    </submittedName>
</protein>
<name>A0ACD0P710_9BASI</name>
<organism evidence="1 2">
    <name type="scientific">Violaceomyces palustris</name>
    <dbReference type="NCBI Taxonomy" id="1673888"/>
    <lineage>
        <taxon>Eukaryota</taxon>
        <taxon>Fungi</taxon>
        <taxon>Dikarya</taxon>
        <taxon>Basidiomycota</taxon>
        <taxon>Ustilaginomycotina</taxon>
        <taxon>Ustilaginomycetes</taxon>
        <taxon>Violaceomycetales</taxon>
        <taxon>Violaceomycetaceae</taxon>
        <taxon>Violaceomyces</taxon>
    </lineage>
</organism>
<proteinExistence type="predicted"/>
<dbReference type="Proteomes" id="UP000245626">
    <property type="component" value="Unassembled WGS sequence"/>
</dbReference>
<evidence type="ECO:0000313" key="1">
    <source>
        <dbReference type="EMBL" id="PWN53835.1"/>
    </source>
</evidence>
<reference evidence="1 2" key="1">
    <citation type="journal article" date="2018" name="Mol. Biol. Evol.">
        <title>Broad Genomic Sampling Reveals a Smut Pathogenic Ancestry of the Fungal Clade Ustilaginomycotina.</title>
        <authorList>
            <person name="Kijpornyongpan T."/>
            <person name="Mondo S.J."/>
            <person name="Barry K."/>
            <person name="Sandor L."/>
            <person name="Lee J."/>
            <person name="Lipzen A."/>
            <person name="Pangilinan J."/>
            <person name="LaButti K."/>
            <person name="Hainaut M."/>
            <person name="Henrissat B."/>
            <person name="Grigoriev I.V."/>
            <person name="Spatafora J.W."/>
            <person name="Aime M.C."/>
        </authorList>
    </citation>
    <scope>NUCLEOTIDE SEQUENCE [LARGE SCALE GENOMIC DNA]</scope>
    <source>
        <strain evidence="1 2">SA 807</strain>
    </source>
</reference>
<dbReference type="EMBL" id="KZ819707">
    <property type="protein sequence ID" value="PWN53835.1"/>
    <property type="molecule type" value="Genomic_DNA"/>
</dbReference>
<sequence length="161" mass="18237">MISNEKAMTTCRVPAVRLSLMSPACAPIRFGGWNGECVQQKGGGEGFRSQPKAIQTVKPTAFTPALSPLRMAQDRRYVPGCEDARGKMRFYWLEVHMCEASRIFHTRIHMPPPGQTRLRLPRQEARPHSSVDGVRWILSSMRWVGFNDPVTSGRRQKVAMR</sequence>
<accession>A0ACD0P710</accession>
<keyword evidence="2" id="KW-1185">Reference proteome</keyword>
<evidence type="ECO:0000313" key="2">
    <source>
        <dbReference type="Proteomes" id="UP000245626"/>
    </source>
</evidence>
<gene>
    <name evidence="1" type="ORF">IE53DRAFT_95592</name>
</gene>